<comment type="caution">
    <text evidence="7">The sequence shown here is derived from an EMBL/GenBank/DDBJ whole genome shotgun (WGS) entry which is preliminary data.</text>
</comment>
<dbReference type="Pfam" id="PF00005">
    <property type="entry name" value="ABC_tran"/>
    <property type="match status" value="1"/>
</dbReference>
<dbReference type="Proteomes" id="UP000230973">
    <property type="component" value="Unassembled WGS sequence"/>
</dbReference>
<dbReference type="InterPro" id="IPR003439">
    <property type="entry name" value="ABC_transporter-like_ATP-bd"/>
</dbReference>
<dbReference type="GO" id="GO:0005524">
    <property type="term" value="F:ATP binding"/>
    <property type="evidence" value="ECO:0007669"/>
    <property type="project" value="InterPro"/>
</dbReference>
<evidence type="ECO:0000313" key="7">
    <source>
        <dbReference type="EMBL" id="PIY62214.1"/>
    </source>
</evidence>
<keyword evidence="4" id="KW-1003">Cell membrane</keyword>
<feature type="domain" description="ABC transporter" evidence="6">
    <location>
        <begin position="17"/>
        <end position="72"/>
    </location>
</feature>
<comment type="similarity">
    <text evidence="2">Belongs to the ABC transporter superfamily.</text>
</comment>
<dbReference type="PANTHER" id="PTHR43166:SF9">
    <property type="entry name" value="GLUTAMATE_ASPARTATE IMPORT ATP-BINDING PROTEIN GLTL"/>
    <property type="match status" value="1"/>
</dbReference>
<dbReference type="InterPro" id="IPR050086">
    <property type="entry name" value="MetN_ABC_transporter-like"/>
</dbReference>
<evidence type="ECO:0000259" key="6">
    <source>
        <dbReference type="Pfam" id="PF00005"/>
    </source>
</evidence>
<keyword evidence="5" id="KW-0472">Membrane</keyword>
<accession>A0A2M7Q9H4</accession>
<dbReference type="EMBL" id="PFLC01000047">
    <property type="protein sequence ID" value="PIY62214.1"/>
    <property type="molecule type" value="Genomic_DNA"/>
</dbReference>
<organism evidence="7 8">
    <name type="scientific">Candidatus Uhrbacteria bacterium CG_4_10_14_0_8_um_filter_58_22</name>
    <dbReference type="NCBI Taxonomy" id="1975029"/>
    <lineage>
        <taxon>Bacteria</taxon>
        <taxon>Candidatus Uhriibacteriota</taxon>
    </lineage>
</organism>
<dbReference type="PANTHER" id="PTHR43166">
    <property type="entry name" value="AMINO ACID IMPORT ATP-BINDING PROTEIN"/>
    <property type="match status" value="1"/>
</dbReference>
<dbReference type="GO" id="GO:0005886">
    <property type="term" value="C:plasma membrane"/>
    <property type="evidence" value="ECO:0007669"/>
    <property type="project" value="UniProtKB-SubCell"/>
</dbReference>
<proteinExistence type="inferred from homology"/>
<sequence length="85" mass="9222">MLAGRNLTKRHDGTEVLKDIDIAVGSGQIVSLIGPSGAGKTTLLRALSMLDQPESGNVTLDDERYDFPLRADKKISPWPKISVVF</sequence>
<gene>
    <name evidence="7" type="ORF">COY93_03535</name>
</gene>
<evidence type="ECO:0000256" key="5">
    <source>
        <dbReference type="ARBA" id="ARBA00023136"/>
    </source>
</evidence>
<keyword evidence="3" id="KW-0813">Transport</keyword>
<evidence type="ECO:0000256" key="3">
    <source>
        <dbReference type="ARBA" id="ARBA00022448"/>
    </source>
</evidence>
<dbReference type="InterPro" id="IPR027417">
    <property type="entry name" value="P-loop_NTPase"/>
</dbReference>
<dbReference type="GO" id="GO:0016887">
    <property type="term" value="F:ATP hydrolysis activity"/>
    <property type="evidence" value="ECO:0007669"/>
    <property type="project" value="InterPro"/>
</dbReference>
<dbReference type="SUPFAM" id="SSF52540">
    <property type="entry name" value="P-loop containing nucleoside triphosphate hydrolases"/>
    <property type="match status" value="1"/>
</dbReference>
<evidence type="ECO:0000313" key="8">
    <source>
        <dbReference type="Proteomes" id="UP000230973"/>
    </source>
</evidence>
<dbReference type="Gene3D" id="3.40.50.300">
    <property type="entry name" value="P-loop containing nucleotide triphosphate hydrolases"/>
    <property type="match status" value="1"/>
</dbReference>
<evidence type="ECO:0000256" key="4">
    <source>
        <dbReference type="ARBA" id="ARBA00022475"/>
    </source>
</evidence>
<comment type="subcellular location">
    <subcellularLocation>
        <location evidence="1">Cell membrane</location>
        <topology evidence="1">Peripheral membrane protein</topology>
    </subcellularLocation>
</comment>
<protein>
    <recommendedName>
        <fullName evidence="6">ABC transporter domain-containing protein</fullName>
    </recommendedName>
</protein>
<reference evidence="8" key="1">
    <citation type="submission" date="2017-09" db="EMBL/GenBank/DDBJ databases">
        <title>Depth-based differentiation of microbial function through sediment-hosted aquifers and enrichment of novel symbionts in the deep terrestrial subsurface.</title>
        <authorList>
            <person name="Probst A.J."/>
            <person name="Ladd B."/>
            <person name="Jarett J.K."/>
            <person name="Geller-Mcgrath D.E."/>
            <person name="Sieber C.M.K."/>
            <person name="Emerson J.B."/>
            <person name="Anantharaman K."/>
            <person name="Thomas B.C."/>
            <person name="Malmstrom R."/>
            <person name="Stieglmeier M."/>
            <person name="Klingl A."/>
            <person name="Woyke T."/>
            <person name="Ryan C.M."/>
            <person name="Banfield J.F."/>
        </authorList>
    </citation>
    <scope>NUCLEOTIDE SEQUENCE [LARGE SCALE GENOMIC DNA]</scope>
</reference>
<evidence type="ECO:0000256" key="2">
    <source>
        <dbReference type="ARBA" id="ARBA00005417"/>
    </source>
</evidence>
<evidence type="ECO:0000256" key="1">
    <source>
        <dbReference type="ARBA" id="ARBA00004202"/>
    </source>
</evidence>
<name>A0A2M7Q9H4_9BACT</name>
<dbReference type="AlphaFoldDB" id="A0A2M7Q9H4"/>